<sequence length="366" mass="40225">MGKANHKKGNKSVSKVSVDSNSNDRKDQEEPTANRPRNFYVTDATHPFRFAFKGRFGLHHALTIHQTPDEETWPGGALWDLGVLLSNLLLGMAGVTLATTSTVMESSPNNNKVKSKNHNIQLPAHLAGGKNAPDWLHSIILSEKSIILELGTGVGLTGLAAAAALRPSLVLLTDLQVVVEKVTQRNIEENTQAQKRHRLLGKTMCIGHPLCWGLREDEEAVAGLIEEYQLSNASSSSSKRKTKKKQSSNQQKIAASTDDQSNRLGKPDIILIGDVAYQHKPGAPSHFEALHSTLLQFLHADTIVIFGTRIRMPASNDLLTLFLEDLEPLIPPIPADELEPLFGSLKHNMSIHFLRRRKVATEPQSP</sequence>
<feature type="region of interest" description="Disordered" evidence="1">
    <location>
        <begin position="1"/>
        <end position="40"/>
    </location>
</feature>
<protein>
    <recommendedName>
        <fullName evidence="3">Calmodulin-lysine N-methyltransferase</fullName>
    </recommendedName>
</protein>
<dbReference type="PANTHER" id="PTHR14614">
    <property type="entry name" value="HEPATOCELLULAR CARCINOMA-ASSOCIATED ANTIGEN"/>
    <property type="match status" value="1"/>
</dbReference>
<proteinExistence type="predicted"/>
<feature type="region of interest" description="Disordered" evidence="1">
    <location>
        <begin position="235"/>
        <end position="261"/>
    </location>
</feature>
<dbReference type="EMBL" id="HBHT01019483">
    <property type="protein sequence ID" value="CAD9968048.1"/>
    <property type="molecule type" value="Transcribed_RNA"/>
</dbReference>
<dbReference type="AlphaFoldDB" id="A0A7S2YCN9"/>
<evidence type="ECO:0000313" key="2">
    <source>
        <dbReference type="EMBL" id="CAD9968048.1"/>
    </source>
</evidence>
<accession>A0A7S2YCN9</accession>
<evidence type="ECO:0008006" key="3">
    <source>
        <dbReference type="Google" id="ProtNLM"/>
    </source>
</evidence>
<organism evidence="2">
    <name type="scientific">Entomoneis paludosa</name>
    <dbReference type="NCBI Taxonomy" id="265537"/>
    <lineage>
        <taxon>Eukaryota</taxon>
        <taxon>Sar</taxon>
        <taxon>Stramenopiles</taxon>
        <taxon>Ochrophyta</taxon>
        <taxon>Bacillariophyta</taxon>
        <taxon>Bacillariophyceae</taxon>
        <taxon>Bacillariophycidae</taxon>
        <taxon>Entomoneidaceae</taxon>
        <taxon>Entomoneis</taxon>
    </lineage>
</organism>
<feature type="compositionally biased region" description="Basic residues" evidence="1">
    <location>
        <begin position="1"/>
        <end position="10"/>
    </location>
</feature>
<dbReference type="Pfam" id="PF10294">
    <property type="entry name" value="Methyltransf_16"/>
    <property type="match status" value="1"/>
</dbReference>
<feature type="compositionally biased region" description="Low complexity" evidence="1">
    <location>
        <begin position="11"/>
        <end position="21"/>
    </location>
</feature>
<dbReference type="Gene3D" id="3.40.50.150">
    <property type="entry name" value="Vaccinia Virus protein VP39"/>
    <property type="match status" value="1"/>
</dbReference>
<feature type="compositionally biased region" description="Low complexity" evidence="1">
    <location>
        <begin position="247"/>
        <end position="256"/>
    </location>
</feature>
<reference evidence="2" key="1">
    <citation type="submission" date="2021-01" db="EMBL/GenBank/DDBJ databases">
        <authorList>
            <person name="Corre E."/>
            <person name="Pelletier E."/>
            <person name="Niang G."/>
            <person name="Scheremetjew M."/>
            <person name="Finn R."/>
            <person name="Kale V."/>
            <person name="Holt S."/>
            <person name="Cochrane G."/>
            <person name="Meng A."/>
            <person name="Brown T."/>
            <person name="Cohen L."/>
        </authorList>
    </citation>
    <scope>NUCLEOTIDE SEQUENCE</scope>
    <source>
        <strain evidence="2">CCMP125</strain>
    </source>
</reference>
<name>A0A7S2YCN9_9STRA</name>
<dbReference type="InterPro" id="IPR019410">
    <property type="entry name" value="Methyltransf_16"/>
</dbReference>
<dbReference type="InterPro" id="IPR029063">
    <property type="entry name" value="SAM-dependent_MTases_sf"/>
</dbReference>
<evidence type="ECO:0000256" key="1">
    <source>
        <dbReference type="SAM" id="MobiDB-lite"/>
    </source>
</evidence>
<dbReference type="SUPFAM" id="SSF53335">
    <property type="entry name" value="S-adenosyl-L-methionine-dependent methyltransferases"/>
    <property type="match status" value="1"/>
</dbReference>
<gene>
    <name evidence="2" type="ORF">APAL1065_LOCUS13052</name>
</gene>